<feature type="domain" description="MAGE" evidence="2">
    <location>
        <begin position="65"/>
        <end position="287"/>
    </location>
</feature>
<evidence type="ECO:0000313" key="4">
    <source>
        <dbReference type="Proteomes" id="UP001378960"/>
    </source>
</evidence>
<evidence type="ECO:0000256" key="1">
    <source>
        <dbReference type="SAM" id="MobiDB-lite"/>
    </source>
</evidence>
<gene>
    <name evidence="3" type="ORF">DAPK24_036530</name>
</gene>
<reference evidence="3 4" key="1">
    <citation type="journal article" date="2023" name="Elife">
        <title>Identification of key yeast species and microbe-microbe interactions impacting larval growth of Drosophila in the wild.</title>
        <authorList>
            <person name="Mure A."/>
            <person name="Sugiura Y."/>
            <person name="Maeda R."/>
            <person name="Honda K."/>
            <person name="Sakurai N."/>
            <person name="Takahashi Y."/>
            <person name="Watada M."/>
            <person name="Katoh T."/>
            <person name="Gotoh A."/>
            <person name="Gotoh Y."/>
            <person name="Taniguchi I."/>
            <person name="Nakamura K."/>
            <person name="Hayashi T."/>
            <person name="Katayama T."/>
            <person name="Uemura T."/>
            <person name="Hattori Y."/>
        </authorList>
    </citation>
    <scope>NUCLEOTIDE SEQUENCE [LARGE SCALE GENOMIC DNA]</scope>
    <source>
        <strain evidence="3 4">PK-24</strain>
    </source>
</reference>
<feature type="region of interest" description="Disordered" evidence="1">
    <location>
        <begin position="1"/>
        <end position="36"/>
    </location>
</feature>
<protein>
    <recommendedName>
        <fullName evidence="2">MAGE domain-containing protein</fullName>
    </recommendedName>
</protein>
<comment type="caution">
    <text evidence="3">The sequence shown here is derived from an EMBL/GenBank/DDBJ whole genome shotgun (WGS) entry which is preliminary data.</text>
</comment>
<dbReference type="AlphaFoldDB" id="A0AAV5R788"/>
<sequence>MSRRRAREESSEAEYGTDSSSEATLRSEKRARSSGVASAQISTASTLYTDNASDTSKKLAIATCRVILGFSNMNKILKKSNITKIIEEENEKGLNVQFKKHIMPVLSNILTDVFNYDIVELPSKKTMQSVSIVKENANGDTSKVVKSNNPPSDEFVLINNLPPCLRALNYSFLADYTKPMNKSIKGMESNKVGNSNISIYGENLPRPTTNIIQDGIKLLIISIVLLHNNNILQSDLITILKTNFGFNFKEKESVPIFGNQTLGDFLTMLSKQEYLERTLITVSNSGKGATQRNINSKNARHEDNTLMIKLGRKCVAEWSSAQFVHLLRQIMQDKWDPQLQENAIYTVESVWKEYDAMMHS</sequence>
<feature type="compositionally biased region" description="Basic and acidic residues" evidence="1">
    <location>
        <begin position="1"/>
        <end position="10"/>
    </location>
</feature>
<name>A0AAV5R788_PICKL</name>
<dbReference type="Pfam" id="PF01454">
    <property type="entry name" value="MAGE"/>
    <property type="match status" value="1"/>
</dbReference>
<dbReference type="EMBL" id="BTGB01000005">
    <property type="protein sequence ID" value="GMM47078.1"/>
    <property type="molecule type" value="Genomic_DNA"/>
</dbReference>
<dbReference type="Gene3D" id="1.10.10.1210">
    <property type="entry name" value="MAGE homology domain, winged helix WH2 motif"/>
    <property type="match status" value="1"/>
</dbReference>
<proteinExistence type="predicted"/>
<evidence type="ECO:0000259" key="2">
    <source>
        <dbReference type="Pfam" id="PF01454"/>
    </source>
</evidence>
<keyword evidence="4" id="KW-1185">Reference proteome</keyword>
<evidence type="ECO:0000313" key="3">
    <source>
        <dbReference type="EMBL" id="GMM47078.1"/>
    </source>
</evidence>
<dbReference type="InterPro" id="IPR002190">
    <property type="entry name" value="MHD_dom"/>
</dbReference>
<accession>A0AAV5R788</accession>
<dbReference type="Proteomes" id="UP001378960">
    <property type="component" value="Unassembled WGS sequence"/>
</dbReference>
<dbReference type="InterPro" id="IPR041899">
    <property type="entry name" value="MAGE_WH2"/>
</dbReference>
<organism evidence="3 4">
    <name type="scientific">Pichia kluyveri</name>
    <name type="common">Yeast</name>
    <dbReference type="NCBI Taxonomy" id="36015"/>
    <lineage>
        <taxon>Eukaryota</taxon>
        <taxon>Fungi</taxon>
        <taxon>Dikarya</taxon>
        <taxon>Ascomycota</taxon>
        <taxon>Saccharomycotina</taxon>
        <taxon>Pichiomycetes</taxon>
        <taxon>Pichiales</taxon>
        <taxon>Pichiaceae</taxon>
        <taxon>Pichia</taxon>
    </lineage>
</organism>